<dbReference type="PANTHER" id="PTHR23053">
    <property type="entry name" value="DLEC1 DELETED IN LUNG AND ESOPHAGEAL CANCER 1"/>
    <property type="match status" value="1"/>
</dbReference>
<dbReference type="InterPro" id="IPR013783">
    <property type="entry name" value="Ig-like_fold"/>
</dbReference>
<evidence type="ECO:0000256" key="1">
    <source>
        <dbReference type="ARBA" id="ARBA00004138"/>
    </source>
</evidence>
<dbReference type="GO" id="GO:0003341">
    <property type="term" value="P:cilium movement"/>
    <property type="evidence" value="ECO:0007669"/>
    <property type="project" value="TreeGrafter"/>
</dbReference>
<dbReference type="GO" id="GO:1904158">
    <property type="term" value="P:axonemal central apparatus assembly"/>
    <property type="evidence" value="ECO:0007669"/>
    <property type="project" value="TreeGrafter"/>
</dbReference>
<dbReference type="Gene3D" id="2.60.40.10">
    <property type="entry name" value="Immunoglobulins"/>
    <property type="match status" value="5"/>
</dbReference>
<dbReference type="InterPro" id="IPR008962">
    <property type="entry name" value="PapD-like_sf"/>
</dbReference>
<organism evidence="7 8">
    <name type="scientific">Mola mola</name>
    <name type="common">Ocean sunfish</name>
    <name type="synonym">Tetraodon mola</name>
    <dbReference type="NCBI Taxonomy" id="94237"/>
    <lineage>
        <taxon>Eukaryota</taxon>
        <taxon>Metazoa</taxon>
        <taxon>Chordata</taxon>
        <taxon>Craniata</taxon>
        <taxon>Vertebrata</taxon>
        <taxon>Euteleostomi</taxon>
        <taxon>Actinopterygii</taxon>
        <taxon>Neopterygii</taxon>
        <taxon>Teleostei</taxon>
        <taxon>Neoteleostei</taxon>
        <taxon>Acanthomorphata</taxon>
        <taxon>Eupercaria</taxon>
        <taxon>Tetraodontiformes</taxon>
        <taxon>Molidae</taxon>
        <taxon>Mola</taxon>
    </lineage>
</organism>
<feature type="domain" description="HYDIN/VesB/CFA65-like Ig-like" evidence="6">
    <location>
        <begin position="154"/>
        <end position="247"/>
    </location>
</feature>
<evidence type="ECO:0000256" key="3">
    <source>
        <dbReference type="ARBA" id="ARBA00022490"/>
    </source>
</evidence>
<keyword evidence="5" id="KW-0966">Cell projection</keyword>
<evidence type="ECO:0000256" key="4">
    <source>
        <dbReference type="ARBA" id="ARBA00023069"/>
    </source>
</evidence>
<sequence>QVIPSVYTQEMLQSTEERMANNKELHPPRILELLDISKATHHKLSLVDIDQPLFQPYPSELVFQNFTPSQNYKLQLHLLNKDKVSRQVKLELQDSLCFHVVGPRNAGTKVVPGMSATFTVCFTPLENKDYHHRLVFVTERERFEVPVRAIGPRAILNFEDEFHLPTCPVKGSTEKTHYVHNIGKSKGQFTLQTQRPFSVTPSSGTLDVNEGMQVTVTFNPMTLGEHSQDLILHYHTGEDVCISLFGCCEEVDVHLEPDFLQLKKTYISLSTIQQTVSLINKSNVPLQYCWTTWPSLQEEAMSVLRCSMLEEDGEQLLLQCESDPAAIHSLPLLSRVLQESRSQAVQDLRLAFADDCIAVEPVEGVIWPNVTVQFIIVFKPKEARLYQQTIYCDVTGHESRLPLTIMGEAIGPKLQLNYNAMDMKNVFIGDKGCYEVQLSNKGLIDATFRLSCPDTNFGRCFSLSPEEGVVPSGACQIVEVTFHSQFLGTFSEDLLLAVTGQPESLTLTFRGCVIGPTFNFNVLDLDFGDVIFGFPKTLPFSIFNTSAVPMTFALRVLGDGFGSPSVTYEEQLSDMSRNTWQASAARGLHARPMEFTISPATGTVASMSSVTIEVTLCSNTVRIYRVAVVVDIEGVGNHIRTLPINPVSYLPPSCRRPMT</sequence>
<dbReference type="Pfam" id="PF24771">
    <property type="entry name" value="Ig_CFAP74_1st"/>
    <property type="match status" value="1"/>
</dbReference>
<reference evidence="7" key="1">
    <citation type="submission" date="2025-08" db="UniProtKB">
        <authorList>
            <consortium name="Ensembl"/>
        </authorList>
    </citation>
    <scope>IDENTIFICATION</scope>
</reference>
<protein>
    <recommendedName>
        <fullName evidence="6">HYDIN/VesB/CFA65-like Ig-like domain-containing protein</fullName>
    </recommendedName>
</protein>
<dbReference type="SUPFAM" id="SSF49354">
    <property type="entry name" value="PapD-like"/>
    <property type="match status" value="1"/>
</dbReference>
<keyword evidence="4" id="KW-0969">Cilium</keyword>
<keyword evidence="8" id="KW-1185">Reference proteome</keyword>
<keyword evidence="3" id="KW-0963">Cytoplasm</keyword>
<dbReference type="Pfam" id="PF22544">
    <property type="entry name" value="HYDIN_VesB_CFA65-like_Ig"/>
    <property type="match status" value="2"/>
</dbReference>
<dbReference type="PANTHER" id="PTHR23053:SF0">
    <property type="entry name" value="HYDROCEPHALUS-INDUCING PROTEIN HOMOLOG"/>
    <property type="match status" value="1"/>
</dbReference>
<dbReference type="Proteomes" id="UP000261620">
    <property type="component" value="Unplaced"/>
</dbReference>
<dbReference type="OMA" id="AMSEVNI"/>
<accession>A0A3Q4BV25</accession>
<name>A0A3Q4BV25_MOLML</name>
<feature type="domain" description="HYDIN/VesB/CFA65-like Ig-like" evidence="6">
    <location>
        <begin position="412"/>
        <end position="512"/>
    </location>
</feature>
<evidence type="ECO:0000256" key="2">
    <source>
        <dbReference type="ARBA" id="ARBA00004496"/>
    </source>
</evidence>
<proteinExistence type="predicted"/>
<dbReference type="InterPro" id="IPR033305">
    <property type="entry name" value="Hydin-like"/>
</dbReference>
<evidence type="ECO:0000259" key="6">
    <source>
        <dbReference type="Pfam" id="PF22544"/>
    </source>
</evidence>
<reference evidence="7" key="2">
    <citation type="submission" date="2025-09" db="UniProtKB">
        <authorList>
            <consortium name="Ensembl"/>
        </authorList>
    </citation>
    <scope>IDENTIFICATION</scope>
</reference>
<dbReference type="STRING" id="94237.ENSMMOP00000025647"/>
<evidence type="ECO:0000256" key="5">
    <source>
        <dbReference type="ARBA" id="ARBA00023273"/>
    </source>
</evidence>
<evidence type="ECO:0000313" key="7">
    <source>
        <dbReference type="Ensembl" id="ENSMMOP00000025647.1"/>
    </source>
</evidence>
<dbReference type="GO" id="GO:0005930">
    <property type="term" value="C:axoneme"/>
    <property type="evidence" value="ECO:0007669"/>
    <property type="project" value="TreeGrafter"/>
</dbReference>
<dbReference type="InterPro" id="IPR053879">
    <property type="entry name" value="HYDIN_VesB_CFA65-like_Ig"/>
</dbReference>
<comment type="subcellular location">
    <subcellularLocation>
        <location evidence="1">Cell projection</location>
        <location evidence="1">Cilium</location>
    </subcellularLocation>
    <subcellularLocation>
        <location evidence="2">Cytoplasm</location>
    </subcellularLocation>
</comment>
<dbReference type="AlphaFoldDB" id="A0A3Q4BV25"/>
<dbReference type="Ensembl" id="ENSMMOT00000026080.1">
    <property type="protein sequence ID" value="ENSMMOP00000025647.1"/>
    <property type="gene ID" value="ENSMMOG00000019437.1"/>
</dbReference>
<evidence type="ECO:0000313" key="8">
    <source>
        <dbReference type="Proteomes" id="UP000261620"/>
    </source>
</evidence>